<feature type="chain" id="PRO_5008691298" evidence="2">
    <location>
        <begin position="23"/>
        <end position="812"/>
    </location>
</feature>
<dbReference type="Proteomes" id="UP000242818">
    <property type="component" value="Unassembled WGS sequence"/>
</dbReference>
<organism evidence="4 5">
    <name type="scientific">Chitinophaga costaii</name>
    <dbReference type="NCBI Taxonomy" id="1335309"/>
    <lineage>
        <taxon>Bacteria</taxon>
        <taxon>Pseudomonadati</taxon>
        <taxon>Bacteroidota</taxon>
        <taxon>Chitinophagia</taxon>
        <taxon>Chitinophagales</taxon>
        <taxon>Chitinophagaceae</taxon>
        <taxon>Chitinophaga</taxon>
    </lineage>
</organism>
<feature type="region of interest" description="Disordered" evidence="1">
    <location>
        <begin position="332"/>
        <end position="356"/>
    </location>
</feature>
<keyword evidence="5" id="KW-1185">Reference proteome</keyword>
<evidence type="ECO:0000313" key="4">
    <source>
        <dbReference type="EMBL" id="SCC45143.1"/>
    </source>
</evidence>
<protein>
    <submittedName>
        <fullName evidence="4">Outer membrane receptor proteins, mostly Fe transport</fullName>
    </submittedName>
</protein>
<dbReference type="OrthoDB" id="905812at2"/>
<reference evidence="4 5" key="1">
    <citation type="submission" date="2016-08" db="EMBL/GenBank/DDBJ databases">
        <authorList>
            <person name="Seilhamer J.J."/>
        </authorList>
    </citation>
    <scope>NUCLEOTIDE SEQUENCE [LARGE SCALE GENOMIC DNA]</scope>
    <source>
        <strain evidence="4 5">A37T2</strain>
    </source>
</reference>
<sequence length="812" mass="90858">MVQKIMVLLTTGIAMFIPAVHAQSVSGLVTDQQQQPALAATIALLRNSDSSLIKTTLPDDNGRFSFPHLPPASYHIRISMMGYKTYNSPDFILDKNQEYKLPAVSLLQQDAQLKAVAVTAQRPFIEKKIDRTVVNVDALISNAGSSALEVLEKSPGVSIDQEGSISLKGKSNVMIYVNDKPTYLSGADLESYLRSLPASSIDAIELMPNPPASYDAAGTGGIINIRLKRNKNKGFNGNLNAAFTQGRYANSSNSFNFTYRNQQLNVTGNFGYTFNNGYSALDINRRFHDSVGETTHYFLQHNFIARHAQSFNEKIGVDFYASAKSTLGLVLTGTQNPSNSNNDNTSRLQDASQTPDSSIHALNNIHHRFNNVGINLNYRHQYDKNGRELTVDVDYLRYNTGSNEVYDNYSFLPEQALPYANDQLTGQVPAHLDIFAGKIAYTHPFKSGYKLAGGLKSSYTSTDNLAKYYNRVDGEYLPDYDKSNHFLYHENINAGYLNVNKDYKKWSVQAGLRLENTVSIGHQLGNAEKNDSSFNRNYTGIFPTFYVSYKLDTASNNVLALNYGRRIDRPYYEQLNPFISPLDKFTYYVGNPYLRPSYMQSIALSHTYKSKLTTTLSYTHVKDDMNETIAIVNGIYYSRPGNIGSQTMMEINVDAQQGLGKVVNLHLYAQLTYLHSRSIFYTGILDNQSTFTMIMPTVTVTLPKDWALQADGRYQSTVTSAQFILGRRGAVNLGVSKKLSPNATIKCSAQDIFKTQINTGIINNLALTDAQWRNVSDTRRITLSFTYRFGKAISDQRKHEDNSAESEMNRVR</sequence>
<evidence type="ECO:0000259" key="3">
    <source>
        <dbReference type="Pfam" id="PF14905"/>
    </source>
</evidence>
<proteinExistence type="predicted"/>
<dbReference type="Pfam" id="PF13620">
    <property type="entry name" value="CarboxypepD_reg"/>
    <property type="match status" value="1"/>
</dbReference>
<dbReference type="Gene3D" id="2.60.40.1120">
    <property type="entry name" value="Carboxypeptidase-like, regulatory domain"/>
    <property type="match status" value="1"/>
</dbReference>
<evidence type="ECO:0000256" key="1">
    <source>
        <dbReference type="SAM" id="MobiDB-lite"/>
    </source>
</evidence>
<dbReference type="InterPro" id="IPR008969">
    <property type="entry name" value="CarboxyPept-like_regulatory"/>
</dbReference>
<evidence type="ECO:0000256" key="2">
    <source>
        <dbReference type="SAM" id="SignalP"/>
    </source>
</evidence>
<dbReference type="InterPro" id="IPR041700">
    <property type="entry name" value="OMP_b-brl_3"/>
</dbReference>
<keyword evidence="4" id="KW-0675">Receptor</keyword>
<evidence type="ECO:0000313" key="5">
    <source>
        <dbReference type="Proteomes" id="UP000242818"/>
    </source>
</evidence>
<name>A0A1C4ENG2_9BACT</name>
<dbReference type="Pfam" id="PF14905">
    <property type="entry name" value="OMP_b-brl_3"/>
    <property type="match status" value="1"/>
</dbReference>
<dbReference type="EMBL" id="FMAR01000009">
    <property type="protein sequence ID" value="SCC45143.1"/>
    <property type="molecule type" value="Genomic_DNA"/>
</dbReference>
<dbReference type="AlphaFoldDB" id="A0A1C4ENG2"/>
<dbReference type="Gene3D" id="2.170.130.10">
    <property type="entry name" value="TonB-dependent receptor, plug domain"/>
    <property type="match status" value="1"/>
</dbReference>
<dbReference type="RefSeq" id="WP_089712989.1">
    <property type="nucleotide sequence ID" value="NZ_FMAR01000009.1"/>
</dbReference>
<dbReference type="STRING" id="1335309.GA0116948_10963"/>
<gene>
    <name evidence="4" type="ORF">GA0116948_10963</name>
</gene>
<dbReference type="InterPro" id="IPR037066">
    <property type="entry name" value="Plug_dom_sf"/>
</dbReference>
<keyword evidence="2" id="KW-0732">Signal</keyword>
<feature type="domain" description="Outer membrane protein beta-barrel" evidence="3">
    <location>
        <begin position="380"/>
        <end position="787"/>
    </location>
</feature>
<feature type="signal peptide" evidence="2">
    <location>
        <begin position="1"/>
        <end position="22"/>
    </location>
</feature>
<accession>A0A1C4ENG2</accession>
<dbReference type="SUPFAM" id="SSF56935">
    <property type="entry name" value="Porins"/>
    <property type="match status" value="1"/>
</dbReference>
<dbReference type="SUPFAM" id="SSF49464">
    <property type="entry name" value="Carboxypeptidase regulatory domain-like"/>
    <property type="match status" value="1"/>
</dbReference>